<accession>A0ACC2G0C7</accession>
<gene>
    <name evidence="1" type="ORF">DPEC_G00223940</name>
</gene>
<name>A0ACC2G0C7_DALPE</name>
<comment type="caution">
    <text evidence="1">The sequence shown here is derived from an EMBL/GenBank/DDBJ whole genome shotgun (WGS) entry which is preliminary data.</text>
</comment>
<protein>
    <submittedName>
        <fullName evidence="1">Uncharacterized protein</fullName>
    </submittedName>
</protein>
<sequence>MRRPTGHKDIRNHWCSYLGVDLQDSLQEKLGEFLPRVLDCSTEMVVLKDPPTVRSKVPHDLCSRLAAVMESITNTSGVAVNWTTGALPVCPDITGDGPQHSFPNRHITFFFLKLPVISLVEDDLTLRRLISLLRNKAAPGAPVRLAATQQS</sequence>
<evidence type="ECO:0000313" key="1">
    <source>
        <dbReference type="EMBL" id="KAJ7996960.1"/>
    </source>
</evidence>
<dbReference type="Proteomes" id="UP001157502">
    <property type="component" value="Chromosome 19"/>
</dbReference>
<dbReference type="EMBL" id="CM055746">
    <property type="protein sequence ID" value="KAJ7996960.1"/>
    <property type="molecule type" value="Genomic_DNA"/>
</dbReference>
<reference evidence="1" key="1">
    <citation type="submission" date="2021-05" db="EMBL/GenBank/DDBJ databases">
        <authorList>
            <person name="Pan Q."/>
            <person name="Jouanno E."/>
            <person name="Zahm M."/>
            <person name="Klopp C."/>
            <person name="Cabau C."/>
            <person name="Louis A."/>
            <person name="Berthelot C."/>
            <person name="Parey E."/>
            <person name="Roest Crollius H."/>
            <person name="Montfort J."/>
            <person name="Robinson-Rechavi M."/>
            <person name="Bouchez O."/>
            <person name="Lampietro C."/>
            <person name="Lopez Roques C."/>
            <person name="Donnadieu C."/>
            <person name="Postlethwait J."/>
            <person name="Bobe J."/>
            <person name="Dillon D."/>
            <person name="Chandos A."/>
            <person name="von Hippel F."/>
            <person name="Guiguen Y."/>
        </authorList>
    </citation>
    <scope>NUCLEOTIDE SEQUENCE</scope>
    <source>
        <strain evidence="1">YG-Jan2019</strain>
    </source>
</reference>
<evidence type="ECO:0000313" key="2">
    <source>
        <dbReference type="Proteomes" id="UP001157502"/>
    </source>
</evidence>
<organism evidence="1 2">
    <name type="scientific">Dallia pectoralis</name>
    <name type="common">Alaska blackfish</name>
    <dbReference type="NCBI Taxonomy" id="75939"/>
    <lineage>
        <taxon>Eukaryota</taxon>
        <taxon>Metazoa</taxon>
        <taxon>Chordata</taxon>
        <taxon>Craniata</taxon>
        <taxon>Vertebrata</taxon>
        <taxon>Euteleostomi</taxon>
        <taxon>Actinopterygii</taxon>
        <taxon>Neopterygii</taxon>
        <taxon>Teleostei</taxon>
        <taxon>Protacanthopterygii</taxon>
        <taxon>Esociformes</taxon>
        <taxon>Umbridae</taxon>
        <taxon>Dallia</taxon>
    </lineage>
</organism>
<proteinExistence type="predicted"/>
<keyword evidence="2" id="KW-1185">Reference proteome</keyword>